<comment type="caution">
    <text evidence="2">The sequence shown here is derived from an EMBL/GenBank/DDBJ whole genome shotgun (WGS) entry which is preliminary data.</text>
</comment>
<gene>
    <name evidence="2" type="ORF">ACFPBZ_07005</name>
</gene>
<keyword evidence="1" id="KW-0812">Transmembrane</keyword>
<evidence type="ECO:0000256" key="1">
    <source>
        <dbReference type="SAM" id="Phobius"/>
    </source>
</evidence>
<keyword evidence="1" id="KW-1133">Transmembrane helix</keyword>
<protein>
    <recommendedName>
        <fullName evidence="4">DUF4760 domain-containing protein</fullName>
    </recommendedName>
</protein>
<organism evidence="2 3">
    <name type="scientific">Actinomycetospora atypica</name>
    <dbReference type="NCBI Taxonomy" id="1290095"/>
    <lineage>
        <taxon>Bacteria</taxon>
        <taxon>Bacillati</taxon>
        <taxon>Actinomycetota</taxon>
        <taxon>Actinomycetes</taxon>
        <taxon>Pseudonocardiales</taxon>
        <taxon>Pseudonocardiaceae</taxon>
        <taxon>Actinomycetospora</taxon>
    </lineage>
</organism>
<accession>A0ABV9YIS2</accession>
<evidence type="ECO:0000313" key="2">
    <source>
        <dbReference type="EMBL" id="MFC5061948.1"/>
    </source>
</evidence>
<dbReference type="InterPro" id="IPR031876">
    <property type="entry name" value="DUF4760"/>
</dbReference>
<dbReference type="Proteomes" id="UP001595947">
    <property type="component" value="Unassembled WGS sequence"/>
</dbReference>
<evidence type="ECO:0000313" key="3">
    <source>
        <dbReference type="Proteomes" id="UP001595947"/>
    </source>
</evidence>
<reference evidence="3" key="1">
    <citation type="journal article" date="2019" name="Int. J. Syst. Evol. Microbiol.">
        <title>The Global Catalogue of Microorganisms (GCM) 10K type strain sequencing project: providing services to taxonomists for standard genome sequencing and annotation.</title>
        <authorList>
            <consortium name="The Broad Institute Genomics Platform"/>
            <consortium name="The Broad Institute Genome Sequencing Center for Infectious Disease"/>
            <person name="Wu L."/>
            <person name="Ma J."/>
        </authorList>
    </citation>
    <scope>NUCLEOTIDE SEQUENCE [LARGE SCALE GENOMIC DNA]</scope>
    <source>
        <strain evidence="3">CGMCC 4.7093</strain>
    </source>
</reference>
<dbReference type="EMBL" id="JBHSIV010000005">
    <property type="protein sequence ID" value="MFC5061948.1"/>
    <property type="molecule type" value="Genomic_DNA"/>
</dbReference>
<sequence length="187" mass="20688">MSAEAIAAFVGAGVNFLALLFVAGQVAIANRQLKHAQHTNEAEIRRRKRQATIDYFMSTVVERAELASELPDPSASADVKDAVKRALDGDARCRRLIGDYLGFYETMAVAIASDVYDLETLDAMDGASIRYIADSYQHFFEAVRATPGRSAHYVELERLGLQIQHLRGPENSYVPIALRSQVVRNSE</sequence>
<dbReference type="Pfam" id="PF15956">
    <property type="entry name" value="DUF4760"/>
    <property type="match status" value="1"/>
</dbReference>
<keyword evidence="1" id="KW-0472">Membrane</keyword>
<dbReference type="RefSeq" id="WP_378035300.1">
    <property type="nucleotide sequence ID" value="NZ_JBHSIV010000005.1"/>
</dbReference>
<feature type="transmembrane region" description="Helical" evidence="1">
    <location>
        <begin position="6"/>
        <end position="28"/>
    </location>
</feature>
<name>A0ABV9YIS2_9PSEU</name>
<keyword evidence="3" id="KW-1185">Reference proteome</keyword>
<proteinExistence type="predicted"/>
<evidence type="ECO:0008006" key="4">
    <source>
        <dbReference type="Google" id="ProtNLM"/>
    </source>
</evidence>